<dbReference type="PANTHER" id="PTHR47723:SF24">
    <property type="entry name" value="RNASE H TYPE-1 DOMAIN-CONTAINING PROTEIN"/>
    <property type="match status" value="1"/>
</dbReference>
<dbReference type="PANTHER" id="PTHR47723">
    <property type="entry name" value="OS05G0353850 PROTEIN"/>
    <property type="match status" value="1"/>
</dbReference>
<dbReference type="Proteomes" id="UP001234989">
    <property type="component" value="Chromosome 6"/>
</dbReference>
<dbReference type="SUPFAM" id="SSF53098">
    <property type="entry name" value="Ribonuclease H-like"/>
    <property type="match status" value="1"/>
</dbReference>
<dbReference type="InterPro" id="IPR012337">
    <property type="entry name" value="RNaseH-like_sf"/>
</dbReference>
<feature type="domain" description="Reverse transcriptase zinc-binding" evidence="1">
    <location>
        <begin position="100"/>
        <end position="185"/>
    </location>
</feature>
<accession>A0AAF0TUE3</accession>
<keyword evidence="3" id="KW-1185">Reference proteome</keyword>
<dbReference type="EMBL" id="CP133617">
    <property type="protein sequence ID" value="WMV33517.1"/>
    <property type="molecule type" value="Genomic_DNA"/>
</dbReference>
<dbReference type="Gene3D" id="3.30.420.10">
    <property type="entry name" value="Ribonuclease H-like superfamily/Ribonuclease H"/>
    <property type="match status" value="1"/>
</dbReference>
<gene>
    <name evidence="2" type="ORF">MTR67_026902</name>
</gene>
<dbReference type="InterPro" id="IPR053151">
    <property type="entry name" value="RNase_H-like"/>
</dbReference>
<dbReference type="InterPro" id="IPR026960">
    <property type="entry name" value="RVT-Znf"/>
</dbReference>
<dbReference type="InterPro" id="IPR036397">
    <property type="entry name" value="RNaseH_sf"/>
</dbReference>
<reference evidence="2" key="1">
    <citation type="submission" date="2023-08" db="EMBL/GenBank/DDBJ databases">
        <title>A de novo genome assembly of Solanum verrucosum Schlechtendal, a Mexican diploid species geographically isolated from the other diploid A-genome species in potato relatives.</title>
        <authorList>
            <person name="Hosaka K."/>
        </authorList>
    </citation>
    <scope>NUCLEOTIDE SEQUENCE</scope>
    <source>
        <tissue evidence="2">Young leaves</tissue>
    </source>
</reference>
<evidence type="ECO:0000313" key="2">
    <source>
        <dbReference type="EMBL" id="WMV33517.1"/>
    </source>
</evidence>
<evidence type="ECO:0000313" key="3">
    <source>
        <dbReference type="Proteomes" id="UP001234989"/>
    </source>
</evidence>
<evidence type="ECO:0000259" key="1">
    <source>
        <dbReference type="Pfam" id="PF13966"/>
    </source>
</evidence>
<proteinExistence type="predicted"/>
<dbReference type="AlphaFoldDB" id="A0AAF0TUE3"/>
<organism evidence="2 3">
    <name type="scientific">Solanum verrucosum</name>
    <dbReference type="NCBI Taxonomy" id="315347"/>
    <lineage>
        <taxon>Eukaryota</taxon>
        <taxon>Viridiplantae</taxon>
        <taxon>Streptophyta</taxon>
        <taxon>Embryophyta</taxon>
        <taxon>Tracheophyta</taxon>
        <taxon>Spermatophyta</taxon>
        <taxon>Magnoliopsida</taxon>
        <taxon>eudicotyledons</taxon>
        <taxon>Gunneridae</taxon>
        <taxon>Pentapetalae</taxon>
        <taxon>asterids</taxon>
        <taxon>lamiids</taxon>
        <taxon>Solanales</taxon>
        <taxon>Solanaceae</taxon>
        <taxon>Solanoideae</taxon>
        <taxon>Solaneae</taxon>
        <taxon>Solanum</taxon>
    </lineage>
</organism>
<dbReference type="CDD" id="cd06222">
    <property type="entry name" value="RNase_H_like"/>
    <property type="match status" value="1"/>
</dbReference>
<dbReference type="GO" id="GO:0003676">
    <property type="term" value="F:nucleic acid binding"/>
    <property type="evidence" value="ECO:0007669"/>
    <property type="project" value="InterPro"/>
</dbReference>
<protein>
    <recommendedName>
        <fullName evidence="1">Reverse transcriptase zinc-binding domain-containing protein</fullName>
    </recommendedName>
</protein>
<name>A0AAF0TUE3_SOLVR</name>
<sequence>MFDISKAMYAKLWWRFRTQNTLWANFMWNKYCKKHIPTLVQWKDGSQLWKNMLQNRDDIEKFIWWEPKGGTSTVWQHMDHIRQTDMGDKPWWIKTSTRKFSVKSAWEILRKKKEVNENCKMIWVQDLPFKISFFSWRVWTNRVPVAVVIAHWNPNQSQLCLCCSVPAKETMQHLFLKGEIANKVWQYFSSAAGILGPWIQLKQSIKKWWDVQGNTRQKMVALLDVFRHRFVSKWVKWHPPPSGWLKCNTDGASRGNPGPSAAAFCIKNHEGELVTAKGVRILDSTNLVAEVLLLEKGEWEIPWNVTMKVNSINRLRNSMSVRVQHSLREENTLADFFANLVFLFAALAQASSRRPPPAALLPPPSPRRPPPAALLFSSLLSFPPVSSHQRDKSAYLSSLQSTSTAGEESNISGQLTPTSIHCPFPLIEG</sequence>
<dbReference type="Pfam" id="PF13966">
    <property type="entry name" value="zf-RVT"/>
    <property type="match status" value="1"/>
</dbReference>
<dbReference type="InterPro" id="IPR044730">
    <property type="entry name" value="RNase_H-like_dom_plant"/>
</dbReference>